<dbReference type="PRINTS" id="PR00625">
    <property type="entry name" value="JDOMAIN"/>
</dbReference>
<feature type="domain" description="J" evidence="2">
    <location>
        <begin position="4"/>
        <end position="68"/>
    </location>
</feature>
<reference evidence="4" key="1">
    <citation type="submission" date="2017-04" db="EMBL/GenBank/DDBJ databases">
        <authorList>
            <person name="Varghese N."/>
            <person name="Submissions S."/>
        </authorList>
    </citation>
    <scope>NUCLEOTIDE SEQUENCE [LARGE SCALE GENOMIC DNA]</scope>
    <source>
        <strain evidence="4">DSM 16512</strain>
    </source>
</reference>
<gene>
    <name evidence="3" type="ORF">SAMN05660197_1484</name>
</gene>
<keyword evidence="1" id="KW-0143">Chaperone</keyword>
<keyword evidence="3" id="KW-0238">DNA-binding</keyword>
<dbReference type="PANTHER" id="PTHR43096">
    <property type="entry name" value="DNAJ HOMOLOG 1, MITOCHONDRIAL-RELATED"/>
    <property type="match status" value="1"/>
</dbReference>
<dbReference type="Gene3D" id="2.60.260.20">
    <property type="entry name" value="Urease metallochaperone UreE, N-terminal domain"/>
    <property type="match status" value="2"/>
</dbReference>
<dbReference type="PROSITE" id="PS00636">
    <property type="entry name" value="DNAJ_1"/>
    <property type="match status" value="1"/>
</dbReference>
<dbReference type="InterPro" id="IPR001623">
    <property type="entry name" value="DnaJ_domain"/>
</dbReference>
<dbReference type="InterPro" id="IPR036869">
    <property type="entry name" value="J_dom_sf"/>
</dbReference>
<name>A0A1W1WTY1_9BACT</name>
<dbReference type="AlphaFoldDB" id="A0A1W1WTY1"/>
<dbReference type="STRING" id="1069081.SAMN05660197_1484"/>
<dbReference type="PANTHER" id="PTHR43096:SF52">
    <property type="entry name" value="DNAJ HOMOLOG 1, MITOCHONDRIAL-RELATED"/>
    <property type="match status" value="1"/>
</dbReference>
<evidence type="ECO:0000259" key="2">
    <source>
        <dbReference type="PROSITE" id="PS50076"/>
    </source>
</evidence>
<accession>A0A1W1WTY1</accession>
<keyword evidence="4" id="KW-1185">Reference proteome</keyword>
<organism evidence="3 4">
    <name type="scientific">Nitratiruptor tergarcus DSM 16512</name>
    <dbReference type="NCBI Taxonomy" id="1069081"/>
    <lineage>
        <taxon>Bacteria</taxon>
        <taxon>Pseudomonadati</taxon>
        <taxon>Campylobacterota</taxon>
        <taxon>Epsilonproteobacteria</taxon>
        <taxon>Nautiliales</taxon>
        <taxon>Nitratiruptoraceae</taxon>
        <taxon>Nitratiruptor</taxon>
    </lineage>
</organism>
<dbReference type="Gene3D" id="1.10.287.110">
    <property type="entry name" value="DnaJ domain"/>
    <property type="match status" value="1"/>
</dbReference>
<dbReference type="CDD" id="cd10747">
    <property type="entry name" value="DnaJ_C"/>
    <property type="match status" value="1"/>
</dbReference>
<dbReference type="Pfam" id="PF01556">
    <property type="entry name" value="DnaJ_C"/>
    <property type="match status" value="1"/>
</dbReference>
<dbReference type="GO" id="GO:0051082">
    <property type="term" value="F:unfolded protein binding"/>
    <property type="evidence" value="ECO:0007669"/>
    <property type="project" value="InterPro"/>
</dbReference>
<dbReference type="EMBL" id="FWWZ01000001">
    <property type="protein sequence ID" value="SMC09662.1"/>
    <property type="molecule type" value="Genomic_DNA"/>
</dbReference>
<dbReference type="InterPro" id="IPR018253">
    <property type="entry name" value="DnaJ_domain_CS"/>
</dbReference>
<evidence type="ECO:0000256" key="1">
    <source>
        <dbReference type="ARBA" id="ARBA00023186"/>
    </source>
</evidence>
<dbReference type="CDD" id="cd06257">
    <property type="entry name" value="DnaJ"/>
    <property type="match status" value="1"/>
</dbReference>
<dbReference type="Pfam" id="PF00226">
    <property type="entry name" value="DnaJ"/>
    <property type="match status" value="1"/>
</dbReference>
<dbReference type="SUPFAM" id="SSF49493">
    <property type="entry name" value="HSP40/DnaJ peptide-binding domain"/>
    <property type="match status" value="2"/>
</dbReference>
<protein>
    <submittedName>
        <fullName evidence="3">Curved DNA-binding protein</fullName>
    </submittedName>
</protein>
<dbReference type="GO" id="GO:0042026">
    <property type="term" value="P:protein refolding"/>
    <property type="evidence" value="ECO:0007669"/>
    <property type="project" value="TreeGrafter"/>
</dbReference>
<proteinExistence type="predicted"/>
<dbReference type="InterPro" id="IPR002939">
    <property type="entry name" value="DnaJ_C"/>
</dbReference>
<dbReference type="RefSeq" id="WP_084275878.1">
    <property type="nucleotide sequence ID" value="NZ_AP026671.1"/>
</dbReference>
<dbReference type="FunFam" id="2.60.260.20:FF:000013">
    <property type="entry name" value="DnaJ subfamily B member 11"/>
    <property type="match status" value="1"/>
</dbReference>
<evidence type="ECO:0000313" key="3">
    <source>
        <dbReference type="EMBL" id="SMC09662.1"/>
    </source>
</evidence>
<dbReference type="SMART" id="SM00271">
    <property type="entry name" value="DnaJ"/>
    <property type="match status" value="1"/>
</dbReference>
<sequence length="298" mass="32983">MSKSLYETLGVSPNASADEIKKAYRKLARKYHPDICKEAECEEKFKEINAAYEILSDPEKRKQYDQYGDAMFGGQNFHDFAQQNFQGGVDLDEILRSIFGGGGFGGFSSGGFGRSSGFGGFEEFVHPDLDIHAKITIPFRTAILGGTHSISINGETFDVRIPPGVKNGDTLRIRGKGKSYNGKRGDLLLKVEVAKDPEYERIGNDLYKRIDIPLKTAMFGGKVKVDTLEKEITLKVPKNTKCGQKFRVKGLGAMDRKTKTKGDLYLEANIVLPKVEELDPELAKMMEEKLPGGENASV</sequence>
<evidence type="ECO:0000313" key="4">
    <source>
        <dbReference type="Proteomes" id="UP000192602"/>
    </source>
</evidence>
<dbReference type="OrthoDB" id="9779889at2"/>
<dbReference type="Proteomes" id="UP000192602">
    <property type="component" value="Unassembled WGS sequence"/>
</dbReference>
<dbReference type="GO" id="GO:0005737">
    <property type="term" value="C:cytoplasm"/>
    <property type="evidence" value="ECO:0007669"/>
    <property type="project" value="TreeGrafter"/>
</dbReference>
<dbReference type="GO" id="GO:0003677">
    <property type="term" value="F:DNA binding"/>
    <property type="evidence" value="ECO:0007669"/>
    <property type="project" value="UniProtKB-KW"/>
</dbReference>
<dbReference type="InterPro" id="IPR008971">
    <property type="entry name" value="HSP40/DnaJ_pept-bd"/>
</dbReference>
<dbReference type="SUPFAM" id="SSF46565">
    <property type="entry name" value="Chaperone J-domain"/>
    <property type="match status" value="1"/>
</dbReference>
<dbReference type="PROSITE" id="PS50076">
    <property type="entry name" value="DNAJ_2"/>
    <property type="match status" value="1"/>
</dbReference>